<name>E8LIT0_SUCHY</name>
<gene>
    <name evidence="1" type="ORF">HMPREF9444_00601</name>
</gene>
<dbReference type="STRING" id="762983.HMPREF9444_00601"/>
<evidence type="ECO:0000313" key="2">
    <source>
        <dbReference type="Proteomes" id="UP000018458"/>
    </source>
</evidence>
<dbReference type="Proteomes" id="UP000018458">
    <property type="component" value="Unassembled WGS sequence"/>
</dbReference>
<keyword evidence="2" id="KW-1185">Reference proteome</keyword>
<dbReference type="EMBL" id="AEVO01000028">
    <property type="protein sequence ID" value="EFY07554.1"/>
    <property type="molecule type" value="Genomic_DNA"/>
</dbReference>
<dbReference type="Pfam" id="PF09474">
    <property type="entry name" value="Type_III_YscX"/>
    <property type="match status" value="1"/>
</dbReference>
<comment type="caution">
    <text evidence="1">The sequence shown here is derived from an EMBL/GenBank/DDBJ whole genome shotgun (WGS) entry which is preliminary data.</text>
</comment>
<dbReference type="RefSeq" id="WP_009142818.1">
    <property type="nucleotide sequence ID" value="NZ_GL830966.1"/>
</dbReference>
<accession>E8LIT0</accession>
<dbReference type="eggNOG" id="ENOG502ZISF">
    <property type="taxonomic scope" value="Bacteria"/>
</dbReference>
<dbReference type="HOGENOM" id="CLU_2023041_0_0_6"/>
<sequence length="121" mass="13532">MSSSVNILNSNIGLGSVMNLPESEHLPQVEQIVVQNETEVKLDELYKGNSFSAIALQGLEPKLSSNDILQPANLNRSLNSIFERMQGIKDADVRRFLREDLSPLMENRELLKAYLGMMVEG</sequence>
<proteinExistence type="predicted"/>
<evidence type="ECO:0000313" key="1">
    <source>
        <dbReference type="EMBL" id="EFY07554.1"/>
    </source>
</evidence>
<protein>
    <submittedName>
        <fullName evidence="1">Uncharacterized protein</fullName>
    </submittedName>
</protein>
<reference evidence="1 2" key="1">
    <citation type="submission" date="2011-01" db="EMBL/GenBank/DDBJ databases">
        <authorList>
            <person name="Weinstock G."/>
            <person name="Sodergren E."/>
            <person name="Clifton S."/>
            <person name="Fulton L."/>
            <person name="Fulton B."/>
            <person name="Courtney L."/>
            <person name="Fronick C."/>
            <person name="Harrison M."/>
            <person name="Strong C."/>
            <person name="Farmer C."/>
            <person name="Delahaunty K."/>
            <person name="Markovic C."/>
            <person name="Hall O."/>
            <person name="Minx P."/>
            <person name="Tomlinson C."/>
            <person name="Mitreva M."/>
            <person name="Hou S."/>
            <person name="Chen J."/>
            <person name="Wollam A."/>
            <person name="Pepin K.H."/>
            <person name="Johnson M."/>
            <person name="Bhonagiri V."/>
            <person name="Zhang X."/>
            <person name="Suruliraj S."/>
            <person name="Warren W."/>
            <person name="Chinwalla A."/>
            <person name="Mardis E.R."/>
            <person name="Wilson R.K."/>
        </authorList>
    </citation>
    <scope>NUCLEOTIDE SEQUENCE [LARGE SCALE GENOMIC DNA]</scope>
    <source>
        <strain evidence="2">DSM 22608 / JCM 16073 / KCTC 15190 / YIT 12066</strain>
    </source>
</reference>
<dbReference type="InterPro" id="IPR012672">
    <property type="entry name" value="T3SS_YscX"/>
</dbReference>
<dbReference type="AlphaFoldDB" id="E8LIT0"/>
<organism evidence="1 2">
    <name type="scientific">Succinatimonas hippei (strain DSM 22608 / JCM 16073 / KCTC 15190 / YIT 12066)</name>
    <dbReference type="NCBI Taxonomy" id="762983"/>
    <lineage>
        <taxon>Bacteria</taxon>
        <taxon>Pseudomonadati</taxon>
        <taxon>Pseudomonadota</taxon>
        <taxon>Gammaproteobacteria</taxon>
        <taxon>Aeromonadales</taxon>
        <taxon>Succinivibrionaceae</taxon>
        <taxon>Succinatimonas</taxon>
    </lineage>
</organism>
<dbReference type="OrthoDB" id="5459645at2"/>